<dbReference type="OrthoDB" id="5366082at2"/>
<dbReference type="Gene3D" id="3.90.420.10">
    <property type="entry name" value="Oxidoreductase, molybdopterin-binding domain"/>
    <property type="match status" value="1"/>
</dbReference>
<accession>A0A4Q0XZS5</accession>
<keyword evidence="1" id="KW-0732">Signal</keyword>
<dbReference type="AlphaFoldDB" id="A0A4Q0XZS5"/>
<gene>
    <name evidence="2" type="ORF">CRV06_09360</name>
</gene>
<sequence length="152" mass="17211">MKLLFALLITCIQIFALNLTVQGDVKNPLNLSEKEFKNLPQTTLENVNVVCASGEEKQKPKNLKGVLLMQLVQNAKIDIKSKKKLNQIVILATATDNYAVAFSYNELFNTDIGNYVLVVYENNSFSLYSKKDFLTGPRHVYDLNNIKIKLIK</sequence>
<dbReference type="InterPro" id="IPR036374">
    <property type="entry name" value="OxRdtase_Mopterin-bd_sf"/>
</dbReference>
<keyword evidence="3" id="KW-1185">Reference proteome</keyword>
<evidence type="ECO:0000256" key="1">
    <source>
        <dbReference type="SAM" id="SignalP"/>
    </source>
</evidence>
<name>A0A4Q0XZS5_9BACT</name>
<dbReference type="SUPFAM" id="SSF56524">
    <property type="entry name" value="Oxidoreductase molybdopterin-binding domain"/>
    <property type="match status" value="1"/>
</dbReference>
<evidence type="ECO:0000313" key="2">
    <source>
        <dbReference type="EMBL" id="RXJ62665.1"/>
    </source>
</evidence>
<dbReference type="STRING" id="877500.GCA_000935065_02043"/>
<comment type="caution">
    <text evidence="2">The sequence shown here is derived from an EMBL/GenBank/DDBJ whole genome shotgun (WGS) entry which is preliminary data.</text>
</comment>
<dbReference type="Proteomes" id="UP000290191">
    <property type="component" value="Unassembled WGS sequence"/>
</dbReference>
<feature type="chain" id="PRO_5020595458" description="Oxidoreductase molybdopterin-binding domain-containing protein" evidence="1">
    <location>
        <begin position="17"/>
        <end position="152"/>
    </location>
</feature>
<dbReference type="EMBL" id="PDKO01000007">
    <property type="protein sequence ID" value="RXJ62665.1"/>
    <property type="molecule type" value="Genomic_DNA"/>
</dbReference>
<proteinExistence type="predicted"/>
<dbReference type="RefSeq" id="WP_129082267.1">
    <property type="nucleotide sequence ID" value="NZ_CP041070.1"/>
</dbReference>
<evidence type="ECO:0000313" key="3">
    <source>
        <dbReference type="Proteomes" id="UP000290191"/>
    </source>
</evidence>
<feature type="signal peptide" evidence="1">
    <location>
        <begin position="1"/>
        <end position="16"/>
    </location>
</feature>
<evidence type="ECO:0008006" key="4">
    <source>
        <dbReference type="Google" id="ProtNLM"/>
    </source>
</evidence>
<reference evidence="2 3" key="1">
    <citation type="submission" date="2017-10" db="EMBL/GenBank/DDBJ databases">
        <title>Genomics of the genus Arcobacter.</title>
        <authorList>
            <person name="Perez-Cataluna A."/>
            <person name="Figueras M.J."/>
        </authorList>
    </citation>
    <scope>NUCLEOTIDE SEQUENCE [LARGE SCALE GENOMIC DNA]</scope>
    <source>
        <strain evidence="2 3">DSM 24636</strain>
    </source>
</reference>
<protein>
    <recommendedName>
        <fullName evidence="4">Oxidoreductase molybdopterin-binding domain-containing protein</fullName>
    </recommendedName>
</protein>
<organism evidence="2 3">
    <name type="scientific">Halarcobacter anaerophilus</name>
    <dbReference type="NCBI Taxonomy" id="877500"/>
    <lineage>
        <taxon>Bacteria</taxon>
        <taxon>Pseudomonadati</taxon>
        <taxon>Campylobacterota</taxon>
        <taxon>Epsilonproteobacteria</taxon>
        <taxon>Campylobacterales</taxon>
        <taxon>Arcobacteraceae</taxon>
        <taxon>Halarcobacter</taxon>
    </lineage>
</organism>